<reference evidence="1 2" key="1">
    <citation type="submission" date="2017-04" db="EMBL/GenBank/DDBJ databases">
        <authorList>
            <person name="Afonso C.L."/>
            <person name="Miller P.J."/>
            <person name="Scott M.A."/>
            <person name="Spackman E."/>
            <person name="Goraichik I."/>
            <person name="Dimitrov K.M."/>
            <person name="Suarez D.L."/>
            <person name="Swayne D.E."/>
        </authorList>
    </citation>
    <scope>NUCLEOTIDE SEQUENCE [LARGE SCALE GENOMIC DNA]</scope>
    <source>
        <strain evidence="1 2">DSM 26133</strain>
    </source>
</reference>
<accession>A0A1W2GIJ1</accession>
<sequence>MDLENKISAREILGRIRNLVLFLFVHYKKLRKTKPTKPVIFFELEDNYWHRYLLILCHFFENKGFQIIIMPKLKFMSNWATLALADQLPDVKFQSTTHFELCISSKLKKRKNTKHLFTDYFQPQISSDAFKIPMPMVDTMYKLGYYKKSKALSTQEKRNIKIFYVGNINKGHNTPTILECFNILDRNQIIDIITRNFADSIAKPPGSDIEMLNMKAEIVIFDRKELNIRPEMLLEALANCQFILGPPGVVMPQTHFIVEAMSVGCIPIIEFPEIFDTPLDDSNSVIFDGETDLKEKIKYVLSLPDDRIREMHTNVIQFYDDHLSIDAVVGNILNPRYQSLFLNCENYSVQQMNNVRRD</sequence>
<protein>
    <submittedName>
        <fullName evidence="1">Uncharacterized protein</fullName>
    </submittedName>
</protein>
<dbReference type="STRING" id="692418.SAMN04488029_2911"/>
<evidence type="ECO:0000313" key="1">
    <source>
        <dbReference type="EMBL" id="SMD36470.1"/>
    </source>
</evidence>
<dbReference type="AlphaFoldDB" id="A0A1W2GIJ1"/>
<organism evidence="1 2">
    <name type="scientific">Reichenbachiella faecimaris</name>
    <dbReference type="NCBI Taxonomy" id="692418"/>
    <lineage>
        <taxon>Bacteria</taxon>
        <taxon>Pseudomonadati</taxon>
        <taxon>Bacteroidota</taxon>
        <taxon>Cytophagia</taxon>
        <taxon>Cytophagales</taxon>
        <taxon>Reichenbachiellaceae</taxon>
        <taxon>Reichenbachiella</taxon>
    </lineage>
</organism>
<name>A0A1W2GIJ1_REIFA</name>
<keyword evidence="2" id="KW-1185">Reference proteome</keyword>
<evidence type="ECO:0000313" key="2">
    <source>
        <dbReference type="Proteomes" id="UP000192472"/>
    </source>
</evidence>
<dbReference type="Gene3D" id="3.40.50.2000">
    <property type="entry name" value="Glycogen Phosphorylase B"/>
    <property type="match status" value="1"/>
</dbReference>
<dbReference type="EMBL" id="FWYF01000003">
    <property type="protein sequence ID" value="SMD36470.1"/>
    <property type="molecule type" value="Genomic_DNA"/>
</dbReference>
<dbReference type="RefSeq" id="WP_084373560.1">
    <property type="nucleotide sequence ID" value="NZ_FWYF01000003.1"/>
</dbReference>
<proteinExistence type="predicted"/>
<dbReference type="Proteomes" id="UP000192472">
    <property type="component" value="Unassembled WGS sequence"/>
</dbReference>
<dbReference type="OrthoDB" id="643584at2"/>
<gene>
    <name evidence="1" type="ORF">SAMN04488029_2911</name>
</gene>